<dbReference type="OrthoDB" id="1490648at2"/>
<dbReference type="Proteomes" id="UP000251692">
    <property type="component" value="Unassembled WGS sequence"/>
</dbReference>
<keyword evidence="2" id="KW-1185">Reference proteome</keyword>
<organism evidence="1 2">
    <name type="scientific">Pontibacter arcticus</name>
    <dbReference type="NCBI Taxonomy" id="2080288"/>
    <lineage>
        <taxon>Bacteria</taxon>
        <taxon>Pseudomonadati</taxon>
        <taxon>Bacteroidota</taxon>
        <taxon>Cytophagia</taxon>
        <taxon>Cytophagales</taxon>
        <taxon>Hymenobacteraceae</taxon>
        <taxon>Pontibacter</taxon>
    </lineage>
</organism>
<dbReference type="AlphaFoldDB" id="A0A364RGK3"/>
<dbReference type="EMBL" id="QMDV01000002">
    <property type="protein sequence ID" value="RAU83387.1"/>
    <property type="molecule type" value="Genomic_DNA"/>
</dbReference>
<reference evidence="1 2" key="2">
    <citation type="submission" date="2018-07" db="EMBL/GenBank/DDBJ databases">
        <title>Pontibacter sp. 2b14 genomic sequence and assembly.</title>
        <authorList>
            <person name="Du Z.-J."/>
        </authorList>
    </citation>
    <scope>NUCLEOTIDE SEQUENCE [LARGE SCALE GENOMIC DNA]</scope>
    <source>
        <strain evidence="1 2">2b14</strain>
    </source>
</reference>
<evidence type="ECO:0000313" key="2">
    <source>
        <dbReference type="Proteomes" id="UP000251692"/>
    </source>
</evidence>
<proteinExistence type="predicted"/>
<gene>
    <name evidence="1" type="ORF">DP923_09300</name>
</gene>
<protein>
    <submittedName>
        <fullName evidence="1">Uncharacterized protein</fullName>
    </submittedName>
</protein>
<dbReference type="RefSeq" id="WP_112305536.1">
    <property type="nucleotide sequence ID" value="NZ_QMDV01000002.1"/>
</dbReference>
<name>A0A364RGK3_9BACT</name>
<reference evidence="1 2" key="1">
    <citation type="submission" date="2018-06" db="EMBL/GenBank/DDBJ databases">
        <authorList>
            <person name="Liu Z.-W."/>
        </authorList>
    </citation>
    <scope>NUCLEOTIDE SEQUENCE [LARGE SCALE GENOMIC DNA]</scope>
    <source>
        <strain evidence="1 2">2b14</strain>
    </source>
</reference>
<comment type="caution">
    <text evidence="1">The sequence shown here is derived from an EMBL/GenBank/DDBJ whole genome shotgun (WGS) entry which is preliminary data.</text>
</comment>
<evidence type="ECO:0000313" key="1">
    <source>
        <dbReference type="EMBL" id="RAU83387.1"/>
    </source>
</evidence>
<sequence length="494" mass="57690">MEELKSLARLIEFSKNYKTVLPHDLTAETKEGYFLENLRNDKYANDDEAANDLYQSDTNDIRYKMLKHRLKKKLYNNLVLINLQQIKLRFFSQKEIECYTSLQQAQVLLKLAEYKLAANLANKIITISNQFEFTNLLIACYELLLFCYAEQGDVKAFVKYKQLLSIELEKKRHEREAVNIYQFIKAKTKKSIKSRKEVLPTLPDAVDDLKRLWLLSGTFDAFNAYYKGSMIYHELEGDFSKILELTLLSEKWVSEGKINAERFESLYNKFILIYAHLRVKEYASGLIYANKFVSEFEAGTRNWFAYMENYFLLASHSKNYSMAESIVKDVTANPSYHKLAPASVERWLLYSAYLSLVTLNETFAARMKEYLFVSLPEYSKDKQGFNVAILILQFVYFLQKGDSEALIYRIDGLKKYILFHLKDSFSQRSKLFIKLLILAVTENLNAKACRTKGQRLYLKLQETPTPGDAYAEIEIVPYEHLWEVILASLETKKT</sequence>
<accession>A0A364RGK3</accession>